<name>A0ABT3HZ37_9FLAO</name>
<sequence length="90" mass="10511">MIKWWEERYKHLKVYRVYPWTGEQCTTAVKSAIKEVFTSLSEKNWIPDTAQTPKGLLKDLKSFISSSKQHNGEIATITIIKQEDSDWPKP</sequence>
<proteinExistence type="predicted"/>
<keyword evidence="2" id="KW-1185">Reference proteome</keyword>
<dbReference type="EMBL" id="JAPDHW010000007">
    <property type="protein sequence ID" value="MCW3169063.1"/>
    <property type="molecule type" value="Genomic_DNA"/>
</dbReference>
<reference evidence="1" key="1">
    <citation type="submission" date="2022-10" db="EMBL/GenBank/DDBJ databases">
        <title>Chryseobacterium babae sp. nov. isolated from the gut of the beetle Oryctes rhinoceros, and Chryseobacterium kimseyorum sp. nov., isolated from a stick insect rearing cage.</title>
        <authorList>
            <person name="Shelomi M."/>
            <person name="Han C.-J."/>
            <person name="Chen W.-M."/>
            <person name="Chen H.-K."/>
            <person name="Liaw S.-J."/>
            <person name="Muhle E."/>
            <person name="Clermont D."/>
        </authorList>
    </citation>
    <scope>NUCLEOTIDE SEQUENCE</scope>
    <source>
        <strain evidence="1">09-1422</strain>
    </source>
</reference>
<organism evidence="1 2">
    <name type="scientific">Chryseobacterium kimseyorum</name>
    <dbReference type="NCBI Taxonomy" id="2984028"/>
    <lineage>
        <taxon>Bacteria</taxon>
        <taxon>Pseudomonadati</taxon>
        <taxon>Bacteroidota</taxon>
        <taxon>Flavobacteriia</taxon>
        <taxon>Flavobacteriales</taxon>
        <taxon>Weeksellaceae</taxon>
        <taxon>Chryseobacterium group</taxon>
        <taxon>Chryseobacterium</taxon>
    </lineage>
</organism>
<evidence type="ECO:0000313" key="1">
    <source>
        <dbReference type="EMBL" id="MCW3169063.1"/>
    </source>
</evidence>
<gene>
    <name evidence="1" type="ORF">OMO38_11065</name>
</gene>
<protein>
    <submittedName>
        <fullName evidence="1">Uncharacterized protein</fullName>
    </submittedName>
</protein>
<comment type="caution">
    <text evidence="1">The sequence shown here is derived from an EMBL/GenBank/DDBJ whole genome shotgun (WGS) entry which is preliminary data.</text>
</comment>
<dbReference type="Proteomes" id="UP001163731">
    <property type="component" value="Unassembled WGS sequence"/>
</dbReference>
<dbReference type="RefSeq" id="WP_264750244.1">
    <property type="nucleotide sequence ID" value="NZ_JAPDHW010000007.1"/>
</dbReference>
<evidence type="ECO:0000313" key="2">
    <source>
        <dbReference type="Proteomes" id="UP001163731"/>
    </source>
</evidence>
<accession>A0ABT3HZ37</accession>